<accession>A0A0L0UKW7</accession>
<sequence>MEVLFVFLKWVASFSHVDEETGSKMDLQNLATVITPNILYARSKDPTRDESFLAIRAVHELLEYQDELFQMPPEVQLIMQDQELLSSNMNEITSKDSKSPHSSLSHYWFYSNERQPY</sequence>
<proteinExistence type="predicted"/>
<evidence type="ECO:0000259" key="1">
    <source>
        <dbReference type="PROSITE" id="PS50238"/>
    </source>
</evidence>
<dbReference type="AlphaFoldDB" id="A0A0L0UKW7"/>
<feature type="domain" description="Rho-GAP" evidence="1">
    <location>
        <begin position="1"/>
        <end position="69"/>
    </location>
</feature>
<dbReference type="EMBL" id="AJIL01004328">
    <property type="protein sequence ID" value="KNE87737.1"/>
    <property type="molecule type" value="Genomic_DNA"/>
</dbReference>
<protein>
    <recommendedName>
        <fullName evidence="1">Rho-GAP domain-containing protein</fullName>
    </recommendedName>
</protein>
<evidence type="ECO:0000313" key="3">
    <source>
        <dbReference type="Proteomes" id="UP000054564"/>
    </source>
</evidence>
<dbReference type="PROSITE" id="PS50238">
    <property type="entry name" value="RHOGAP"/>
    <property type="match status" value="1"/>
</dbReference>
<dbReference type="InterPro" id="IPR008936">
    <property type="entry name" value="Rho_GTPase_activation_prot"/>
</dbReference>
<organism evidence="2 3">
    <name type="scientific">Puccinia striiformis f. sp. tritici PST-78</name>
    <dbReference type="NCBI Taxonomy" id="1165861"/>
    <lineage>
        <taxon>Eukaryota</taxon>
        <taxon>Fungi</taxon>
        <taxon>Dikarya</taxon>
        <taxon>Basidiomycota</taxon>
        <taxon>Pucciniomycotina</taxon>
        <taxon>Pucciniomycetes</taxon>
        <taxon>Pucciniales</taxon>
        <taxon>Pucciniaceae</taxon>
        <taxon>Puccinia</taxon>
    </lineage>
</organism>
<reference evidence="3" key="1">
    <citation type="submission" date="2014-03" db="EMBL/GenBank/DDBJ databases">
        <title>The Genome Sequence of Puccinia striiformis f. sp. tritici PST-78.</title>
        <authorList>
            <consortium name="The Broad Institute Genome Sequencing Platform"/>
            <person name="Cuomo C."/>
            <person name="Hulbert S."/>
            <person name="Chen X."/>
            <person name="Walker B."/>
            <person name="Young S.K."/>
            <person name="Zeng Q."/>
            <person name="Gargeya S."/>
            <person name="Fitzgerald M."/>
            <person name="Haas B."/>
            <person name="Abouelleil A."/>
            <person name="Alvarado L."/>
            <person name="Arachchi H.M."/>
            <person name="Berlin A.M."/>
            <person name="Chapman S.B."/>
            <person name="Goldberg J."/>
            <person name="Griggs A."/>
            <person name="Gujja S."/>
            <person name="Hansen M."/>
            <person name="Howarth C."/>
            <person name="Imamovic A."/>
            <person name="Larimer J."/>
            <person name="McCowan C."/>
            <person name="Montmayeur A."/>
            <person name="Murphy C."/>
            <person name="Neiman D."/>
            <person name="Pearson M."/>
            <person name="Priest M."/>
            <person name="Roberts A."/>
            <person name="Saif S."/>
            <person name="Shea T."/>
            <person name="Sisk P."/>
            <person name="Sykes S."/>
            <person name="Wortman J."/>
            <person name="Nusbaum C."/>
            <person name="Birren B."/>
        </authorList>
    </citation>
    <scope>NUCLEOTIDE SEQUENCE [LARGE SCALE GENOMIC DNA]</scope>
    <source>
        <strain evidence="3">race PST-78</strain>
    </source>
</reference>
<evidence type="ECO:0000313" key="2">
    <source>
        <dbReference type="EMBL" id="KNE87737.1"/>
    </source>
</evidence>
<dbReference type="Proteomes" id="UP000054564">
    <property type="component" value="Unassembled WGS sequence"/>
</dbReference>
<keyword evidence="3" id="KW-1185">Reference proteome</keyword>
<comment type="caution">
    <text evidence="2">The sequence shown here is derived from an EMBL/GenBank/DDBJ whole genome shotgun (WGS) entry which is preliminary data.</text>
</comment>
<gene>
    <name evidence="2" type="ORF">PSTG_18873</name>
</gene>
<dbReference type="SUPFAM" id="SSF48350">
    <property type="entry name" value="GTPase activation domain, GAP"/>
    <property type="match status" value="1"/>
</dbReference>
<dbReference type="Gene3D" id="1.10.555.10">
    <property type="entry name" value="Rho GTPase activation protein"/>
    <property type="match status" value="1"/>
</dbReference>
<name>A0A0L0UKW7_9BASI</name>
<dbReference type="GO" id="GO:0007165">
    <property type="term" value="P:signal transduction"/>
    <property type="evidence" value="ECO:0007669"/>
    <property type="project" value="InterPro"/>
</dbReference>
<dbReference type="STRING" id="1165861.A0A0L0UKW7"/>
<dbReference type="InterPro" id="IPR000198">
    <property type="entry name" value="RhoGAP_dom"/>
</dbReference>